<protein>
    <submittedName>
        <fullName evidence="1">Uncharacterized protein</fullName>
    </submittedName>
</protein>
<evidence type="ECO:0000313" key="2">
    <source>
        <dbReference type="Proteomes" id="UP001500218"/>
    </source>
</evidence>
<dbReference type="Proteomes" id="UP001500218">
    <property type="component" value="Unassembled WGS sequence"/>
</dbReference>
<name>A0ABP4Y872_9ACTN</name>
<proteinExistence type="predicted"/>
<dbReference type="EMBL" id="BAAALT010000067">
    <property type="protein sequence ID" value="GAA1803406.1"/>
    <property type="molecule type" value="Genomic_DNA"/>
</dbReference>
<organism evidence="1 2">
    <name type="scientific">Luedemannella flava</name>
    <dbReference type="NCBI Taxonomy" id="349316"/>
    <lineage>
        <taxon>Bacteria</taxon>
        <taxon>Bacillati</taxon>
        <taxon>Actinomycetota</taxon>
        <taxon>Actinomycetes</taxon>
        <taxon>Micromonosporales</taxon>
        <taxon>Micromonosporaceae</taxon>
        <taxon>Luedemannella</taxon>
    </lineage>
</organism>
<accession>A0ABP4Y872</accession>
<keyword evidence="2" id="KW-1185">Reference proteome</keyword>
<comment type="caution">
    <text evidence="1">The sequence shown here is derived from an EMBL/GenBank/DDBJ whole genome shotgun (WGS) entry which is preliminary data.</text>
</comment>
<evidence type="ECO:0000313" key="1">
    <source>
        <dbReference type="EMBL" id="GAA1803406.1"/>
    </source>
</evidence>
<sequence>MWVAFGDAVVRAEKITRDQFSPEHRNQVMRLGADGDALLFPDPRWRSVFLGAGEEKAAHLVRDHDARVFVVELIDERSYLNGRLADGVYFATLRHAGAERGAVPGRRFTGLIKAREYVHGYEWSRFQWRPDRRRFVDHLLTAYLRTWFTGRYQEYRVRFGDVHERNVLFEVRPLAARGVLVPARDASGAWRLVKVGVRPVDVR</sequence>
<gene>
    <name evidence="1" type="ORF">GCM10009682_26570</name>
</gene>
<reference evidence="2" key="1">
    <citation type="journal article" date="2019" name="Int. J. Syst. Evol. Microbiol.">
        <title>The Global Catalogue of Microorganisms (GCM) 10K type strain sequencing project: providing services to taxonomists for standard genome sequencing and annotation.</title>
        <authorList>
            <consortium name="The Broad Institute Genomics Platform"/>
            <consortium name="The Broad Institute Genome Sequencing Center for Infectious Disease"/>
            <person name="Wu L."/>
            <person name="Ma J."/>
        </authorList>
    </citation>
    <scope>NUCLEOTIDE SEQUENCE [LARGE SCALE GENOMIC DNA]</scope>
    <source>
        <strain evidence="2">JCM 13250</strain>
    </source>
</reference>